<protein>
    <submittedName>
        <fullName evidence="2">Uncharacterized protein</fullName>
    </submittedName>
</protein>
<feature type="region of interest" description="Disordered" evidence="1">
    <location>
        <begin position="646"/>
        <end position="688"/>
    </location>
</feature>
<feature type="compositionally biased region" description="Basic residues" evidence="1">
    <location>
        <begin position="202"/>
        <end position="213"/>
    </location>
</feature>
<evidence type="ECO:0000313" key="3">
    <source>
        <dbReference type="Proteomes" id="UP000019373"/>
    </source>
</evidence>
<dbReference type="HOGENOM" id="CLU_297891_0_0_1"/>
<feature type="compositionally biased region" description="Polar residues" evidence="1">
    <location>
        <begin position="646"/>
        <end position="657"/>
    </location>
</feature>
<proteinExistence type="predicted"/>
<dbReference type="AlphaFoldDB" id="U1FU08"/>
<evidence type="ECO:0000256" key="1">
    <source>
        <dbReference type="SAM" id="MobiDB-lite"/>
    </source>
</evidence>
<dbReference type="GeneID" id="19237758"/>
<feature type="compositionally biased region" description="Basic and acidic residues" evidence="1">
    <location>
        <begin position="214"/>
        <end position="226"/>
    </location>
</feature>
<feature type="compositionally biased region" description="Basic and acidic residues" evidence="1">
    <location>
        <begin position="364"/>
        <end position="375"/>
    </location>
</feature>
<feature type="compositionally biased region" description="Polar residues" evidence="1">
    <location>
        <begin position="473"/>
        <end position="482"/>
    </location>
</feature>
<feature type="compositionally biased region" description="Basic and acidic residues" evidence="1">
    <location>
        <begin position="551"/>
        <end position="583"/>
    </location>
</feature>
<feature type="compositionally biased region" description="Basic and acidic residues" evidence="1">
    <location>
        <begin position="270"/>
        <end position="313"/>
    </location>
</feature>
<feature type="compositionally biased region" description="Basic and acidic residues" evidence="1">
    <location>
        <begin position="322"/>
        <end position="332"/>
    </location>
</feature>
<sequence length="1017" mass="113678">MGSQWPPSPRVEDEESALKKEVTYGSEGNSKAEFEEARCRGSVDQYPIILDSNHEAEPKCDYTSSTDNDGESVKDQSSDDSDGPPTPQNSKAGRKHSQYPPAPPNSRSWSDKVTPPSTTVKEPMEYVPSRGRPGIPRIQTDLGGDLQGMISGRRRAPSPYSYTKPEAPTKTDTSKRLSGNTLLSPKHIAPIQASPKAESNKRHSSARPRSKPRLKSDFDDSSDSERRQRHHSRHRSTRETFSQPLSSPEDGPKEAPRAERRSSYYAYARSTKDGHSNKGSEAEVSHHAEANDQQGKRLPKESPHTSSAEDSRCKGRPVYVSRSDKGLSKESSHVSSAEEGSTRRGDSLRTQGSESQISQHGSSSRKERPRLDLSGHKYSYYGAPSEEKRGSGRQIKHGNHVLDGRHYLEPSALRSPKAMEEYLEKAFKDKKGRPYKESPHPSPSASPRGSPPQTPPQTPRVDRRPRDYFSVGMSDTLTSSDSVRPRAPSRGESQYNQIKPLATVLAAAAAAGSARAVPSLSRSSTSSAELHTSGIPSKPASGRRSRNTSPIREERGSFSRPGHEHDKGIPKIVRDEERPDSRPISRSGSTSYISPAMASLNRSSNRTGSYAQPQVDVPRLNHRAFSYSAPEDALYLRQPSSARLAQLNSSQPMTPNSAPLPTRPRLPRSPSSPEKTPRHHQLSELPPCPRSVAQAGYHDWYTVVGMPQLDICPSCMTVLGASRFRDMFTPSTSKVPGQRILCDFSRPWVRHAWAQIIKQRRSSLEMIYQIVRNSETTKPCPGKGSDVRAWYRLPDPQTGNNIPNFDACSECVRSVEIIFPQLRGIFKRSGALVQERTCDLNTQSRRHDSYLRLLDAAAVQYDVERLREPDIQAFADYARKTARVRECTRDDMVMGQLWHFIPSLPELTICEECFDQVVWPVADQPVASSVTRTLQLVPGANHHSGISCQLYSERMRKKFLEAVKYADFEYLKQVASRRHSVERLLQEKHKNLMNDMATGKDRTAELQANIEEWRKWE</sequence>
<feature type="compositionally biased region" description="Pro residues" evidence="1">
    <location>
        <begin position="440"/>
        <end position="458"/>
    </location>
</feature>
<feature type="region of interest" description="Disordered" evidence="1">
    <location>
        <begin position="1"/>
        <end position="615"/>
    </location>
</feature>
<feature type="compositionally biased region" description="Polar residues" evidence="1">
    <location>
        <begin position="584"/>
        <end position="593"/>
    </location>
</feature>
<feature type="compositionally biased region" description="Basic and acidic residues" evidence="1">
    <location>
        <begin position="417"/>
        <end position="439"/>
    </location>
</feature>
<dbReference type="eggNOG" id="ENOG502SJTA">
    <property type="taxonomic scope" value="Eukaryota"/>
</dbReference>
<dbReference type="OMA" id="HAEANDQ"/>
<organism evidence="2 3">
    <name type="scientific">Endocarpon pusillum (strain Z07020 / HMAS-L-300199)</name>
    <name type="common">Lichen-forming fungus</name>
    <dbReference type="NCBI Taxonomy" id="1263415"/>
    <lineage>
        <taxon>Eukaryota</taxon>
        <taxon>Fungi</taxon>
        <taxon>Dikarya</taxon>
        <taxon>Ascomycota</taxon>
        <taxon>Pezizomycotina</taxon>
        <taxon>Eurotiomycetes</taxon>
        <taxon>Chaetothyriomycetidae</taxon>
        <taxon>Verrucariales</taxon>
        <taxon>Verrucariaceae</taxon>
        <taxon>Endocarpon</taxon>
    </lineage>
</organism>
<dbReference type="RefSeq" id="XP_007806027.1">
    <property type="nucleotide sequence ID" value="XM_007807836.1"/>
</dbReference>
<gene>
    <name evidence="2" type="ORF">EPUS_02708</name>
</gene>
<feature type="compositionally biased region" description="Polar residues" evidence="1">
    <location>
        <begin position="600"/>
        <end position="612"/>
    </location>
</feature>
<dbReference type="OrthoDB" id="5324692at2759"/>
<feature type="compositionally biased region" description="Basic and acidic residues" evidence="1">
    <location>
        <begin position="30"/>
        <end position="41"/>
    </location>
</feature>
<feature type="compositionally biased region" description="Low complexity" evidence="1">
    <location>
        <begin position="502"/>
        <end position="533"/>
    </location>
</feature>
<evidence type="ECO:0000313" key="2">
    <source>
        <dbReference type="EMBL" id="ERF68252.1"/>
    </source>
</evidence>
<feature type="compositionally biased region" description="Low complexity" evidence="1">
    <location>
        <begin position="351"/>
        <end position="362"/>
    </location>
</feature>
<feature type="compositionally biased region" description="Basic and acidic residues" evidence="1">
    <location>
        <begin position="250"/>
        <end position="262"/>
    </location>
</feature>
<dbReference type="Proteomes" id="UP000019373">
    <property type="component" value="Unassembled WGS sequence"/>
</dbReference>
<keyword evidence="3" id="KW-1185">Reference proteome</keyword>
<name>U1FU08_ENDPU</name>
<reference evidence="3" key="1">
    <citation type="journal article" date="2014" name="BMC Genomics">
        <title>Genome characteristics reveal the impact of lichenization on lichen-forming fungus Endocarpon pusillum Hedwig (Verrucariales, Ascomycota).</title>
        <authorList>
            <person name="Wang Y.-Y."/>
            <person name="Liu B."/>
            <person name="Zhang X.-Y."/>
            <person name="Zhou Q.-M."/>
            <person name="Zhang T."/>
            <person name="Li H."/>
            <person name="Yu Y.-F."/>
            <person name="Zhang X.-L."/>
            <person name="Hao X.-Y."/>
            <person name="Wang M."/>
            <person name="Wang L."/>
            <person name="Wei J.-C."/>
        </authorList>
    </citation>
    <scope>NUCLEOTIDE SEQUENCE [LARGE SCALE GENOMIC DNA]</scope>
    <source>
        <strain evidence="3">Z07020 / HMAS-L-300199</strain>
    </source>
</reference>
<feature type="compositionally biased region" description="Basic residues" evidence="1">
    <location>
        <begin position="227"/>
        <end position="236"/>
    </location>
</feature>
<accession>U1FU08</accession>
<dbReference type="EMBL" id="KE721523">
    <property type="protein sequence ID" value="ERF68252.1"/>
    <property type="molecule type" value="Genomic_DNA"/>
</dbReference>